<protein>
    <recommendedName>
        <fullName evidence="2 5">Proline dehydrogenase</fullName>
        <ecNumber evidence="2 5">1.5.5.2</ecNumber>
    </recommendedName>
</protein>
<organism evidence="8">
    <name type="scientific">Daucus carota subsp. sativus</name>
    <name type="common">Carrot</name>
    <dbReference type="NCBI Taxonomy" id="79200"/>
    <lineage>
        <taxon>Eukaryota</taxon>
        <taxon>Viridiplantae</taxon>
        <taxon>Streptophyta</taxon>
        <taxon>Embryophyta</taxon>
        <taxon>Tracheophyta</taxon>
        <taxon>Spermatophyta</taxon>
        <taxon>Magnoliopsida</taxon>
        <taxon>eudicotyledons</taxon>
        <taxon>Gunneridae</taxon>
        <taxon>Pentapetalae</taxon>
        <taxon>asterids</taxon>
        <taxon>campanulids</taxon>
        <taxon>Apiales</taxon>
        <taxon>Apiaceae</taxon>
        <taxon>Apioideae</taxon>
        <taxon>Scandiceae</taxon>
        <taxon>Daucinae</taxon>
        <taxon>Daucus</taxon>
        <taxon>Daucus sect. Daucus</taxon>
    </lineage>
</organism>
<feature type="region of interest" description="Disordered" evidence="6">
    <location>
        <begin position="33"/>
        <end position="68"/>
    </location>
</feature>
<dbReference type="GO" id="GO:0010133">
    <property type="term" value="P:L-proline catabolic process to L-glutamate"/>
    <property type="evidence" value="ECO:0007669"/>
    <property type="project" value="TreeGrafter"/>
</dbReference>
<dbReference type="Pfam" id="PF01619">
    <property type="entry name" value="Pro_dh"/>
    <property type="match status" value="1"/>
</dbReference>
<keyword evidence="5" id="KW-0274">FAD</keyword>
<dbReference type="InterPro" id="IPR015659">
    <property type="entry name" value="Proline_oxidase"/>
</dbReference>
<dbReference type="SUPFAM" id="SSF51730">
    <property type="entry name" value="FAD-linked oxidoreductase"/>
    <property type="match status" value="1"/>
</dbReference>
<comment type="similarity">
    <text evidence="1 5">Belongs to the proline oxidase family.</text>
</comment>
<dbReference type="AlphaFoldDB" id="A0A166B1J4"/>
<feature type="compositionally biased region" description="Low complexity" evidence="6">
    <location>
        <begin position="33"/>
        <end position="46"/>
    </location>
</feature>
<gene>
    <name evidence="8" type="ORF">DCAR_010985</name>
    <name evidence="9" type="ORF">DCAR_0312472</name>
</gene>
<dbReference type="GO" id="GO:0005739">
    <property type="term" value="C:mitochondrion"/>
    <property type="evidence" value="ECO:0007669"/>
    <property type="project" value="TreeGrafter"/>
</dbReference>
<comment type="catalytic activity">
    <reaction evidence="5">
        <text>L-proline + a quinone = (S)-1-pyrroline-5-carboxylate + a quinol + H(+)</text>
        <dbReference type="Rhea" id="RHEA:23784"/>
        <dbReference type="ChEBI" id="CHEBI:15378"/>
        <dbReference type="ChEBI" id="CHEBI:17388"/>
        <dbReference type="ChEBI" id="CHEBI:24646"/>
        <dbReference type="ChEBI" id="CHEBI:60039"/>
        <dbReference type="ChEBI" id="CHEBI:132124"/>
        <dbReference type="EC" id="1.5.5.2"/>
    </reaction>
</comment>
<evidence type="ECO:0000313" key="8">
    <source>
        <dbReference type="EMBL" id="KZN02231.1"/>
    </source>
</evidence>
<sequence length="503" mass="55124">MAIRGASSISTTSKLLLQNYRLLKPLTTLTSTTTPPSTIISPQTFSEKPAPTYDASGFGSGSGSGSGSRLTFENGQDLFASVPTAKLLKSTLTLKMAAVEPVVDLGTWVINSKLMNVRVFKDLVMGFTKRTFYDHFVAGRNVDEAGETVKMLWDDGFRGMLDYGLEHVDDNESCDRNSDAFIKTADSTKSLPATSVSSVVVKITAICPVSILKRVSDLLRWEYKTKSINLPWKQSTLPIFSESSPLYHTLTRPEPLTPQEEQDFQLAQQRLKNIIDKCLESNVQLVIDAEDTQIQPAIDYFTHSAAVLYNKGDKPLIFGTIQAYLKDAKERLVLVKAAADRMGVPLGVKLVRGAYMSSEARVAASLGHESPIHDGIKQTHDCYNDCASFMLDEVANGPGALVLATHNFESGRLAAMKAQELGIGKGNQKVQFAQLYGMADALSYGLKNAGLEVSKYLPFGPVDQIMPYLLRRAEENKGMLSTSAIDRQLMSMELKRRLTAAVL</sequence>
<proteinExistence type="inferred from homology"/>
<accession>A0A166B1J4</accession>
<dbReference type="EC" id="1.5.5.2" evidence="2 5"/>
<dbReference type="STRING" id="79200.A0A166B1J4"/>
<dbReference type="Proteomes" id="UP000077755">
    <property type="component" value="Chromosome 3"/>
</dbReference>
<dbReference type="KEGG" id="dcr:108210731"/>
<dbReference type="Gene3D" id="3.20.20.220">
    <property type="match status" value="1"/>
</dbReference>
<dbReference type="EMBL" id="LNRQ01000003">
    <property type="protein sequence ID" value="KZN02231.1"/>
    <property type="molecule type" value="Genomic_DNA"/>
</dbReference>
<dbReference type="PANTHER" id="PTHR13914:SF0">
    <property type="entry name" value="PROLINE DEHYDROGENASE 1, MITOCHONDRIAL"/>
    <property type="match status" value="1"/>
</dbReference>
<dbReference type="PANTHER" id="PTHR13914">
    <property type="entry name" value="PROLINE OXIDASE"/>
    <property type="match status" value="1"/>
</dbReference>
<reference evidence="9" key="2">
    <citation type="submission" date="2022-03" db="EMBL/GenBank/DDBJ databases">
        <title>Draft title - Genomic analysis of global carrot germplasm unveils the trajectory of domestication and the origin of high carotenoid orange carrot.</title>
        <authorList>
            <person name="Iorizzo M."/>
            <person name="Ellison S."/>
            <person name="Senalik D."/>
            <person name="Macko-Podgorni A."/>
            <person name="Grzebelus D."/>
            <person name="Bostan H."/>
            <person name="Rolling W."/>
            <person name="Curaba J."/>
            <person name="Simon P."/>
        </authorList>
    </citation>
    <scope>NUCLEOTIDE SEQUENCE</scope>
    <source>
        <tissue evidence="9">Leaf</tissue>
    </source>
</reference>
<comment type="cofactor">
    <cofactor evidence="5">
        <name>FAD</name>
        <dbReference type="ChEBI" id="CHEBI:57692"/>
    </cofactor>
</comment>
<evidence type="ECO:0000256" key="5">
    <source>
        <dbReference type="RuleBase" id="RU364054"/>
    </source>
</evidence>
<dbReference type="InterPro" id="IPR029041">
    <property type="entry name" value="FAD-linked_oxidoreductase-like"/>
</dbReference>
<evidence type="ECO:0000313" key="10">
    <source>
        <dbReference type="Proteomes" id="UP000077755"/>
    </source>
</evidence>
<keyword evidence="10" id="KW-1185">Reference proteome</keyword>
<keyword evidence="4 5" id="KW-0642">Proline metabolism</keyword>
<evidence type="ECO:0000256" key="4">
    <source>
        <dbReference type="ARBA" id="ARBA00023062"/>
    </source>
</evidence>
<keyword evidence="5" id="KW-0285">Flavoprotein</keyword>
<dbReference type="GO" id="GO:0071949">
    <property type="term" value="F:FAD binding"/>
    <property type="evidence" value="ECO:0007669"/>
    <property type="project" value="TreeGrafter"/>
</dbReference>
<reference evidence="8" key="1">
    <citation type="journal article" date="2016" name="Nat. Genet.">
        <title>A high-quality carrot genome assembly provides new insights into carotenoid accumulation and asterid genome evolution.</title>
        <authorList>
            <person name="Iorizzo M."/>
            <person name="Ellison S."/>
            <person name="Senalik D."/>
            <person name="Zeng P."/>
            <person name="Satapoomin P."/>
            <person name="Huang J."/>
            <person name="Bowman M."/>
            <person name="Iovene M."/>
            <person name="Sanseverino W."/>
            <person name="Cavagnaro P."/>
            <person name="Yildiz M."/>
            <person name="Macko-Podgorni A."/>
            <person name="Moranska E."/>
            <person name="Grzebelus E."/>
            <person name="Grzebelus D."/>
            <person name="Ashrafi H."/>
            <person name="Zheng Z."/>
            <person name="Cheng S."/>
            <person name="Spooner D."/>
            <person name="Van Deynze A."/>
            <person name="Simon P."/>
        </authorList>
    </citation>
    <scope>NUCLEOTIDE SEQUENCE [LARGE SCALE GENOMIC DNA]</scope>
    <source>
        <tissue evidence="8">Leaf</tissue>
    </source>
</reference>
<dbReference type="InterPro" id="IPR002872">
    <property type="entry name" value="Proline_DH_dom"/>
</dbReference>
<evidence type="ECO:0000313" key="9">
    <source>
        <dbReference type="EMBL" id="WOG93191.1"/>
    </source>
</evidence>
<dbReference type="Gramene" id="KZN02231">
    <property type="protein sequence ID" value="KZN02231"/>
    <property type="gene ID" value="DCAR_010985"/>
</dbReference>
<feature type="domain" description="Proline dehydrogenase" evidence="7">
    <location>
        <begin position="147"/>
        <end position="482"/>
    </location>
</feature>
<comment type="function">
    <text evidence="5">Converts proline to delta-1-pyrroline-5-carboxylate.</text>
</comment>
<dbReference type="OMA" id="WMQDAAD"/>
<evidence type="ECO:0000259" key="7">
    <source>
        <dbReference type="Pfam" id="PF01619"/>
    </source>
</evidence>
<evidence type="ECO:0000256" key="2">
    <source>
        <dbReference type="ARBA" id="ARBA00012695"/>
    </source>
</evidence>
<evidence type="ECO:0000256" key="1">
    <source>
        <dbReference type="ARBA" id="ARBA00005869"/>
    </source>
</evidence>
<name>A0A166B1J4_DAUCS</name>
<keyword evidence="3 5" id="KW-0560">Oxidoreductase</keyword>
<dbReference type="GO" id="GO:0004657">
    <property type="term" value="F:proline dehydrogenase activity"/>
    <property type="evidence" value="ECO:0007669"/>
    <property type="project" value="UniProtKB-EC"/>
</dbReference>
<dbReference type="OrthoDB" id="5464at2759"/>
<evidence type="ECO:0000256" key="3">
    <source>
        <dbReference type="ARBA" id="ARBA00023002"/>
    </source>
</evidence>
<evidence type="ECO:0000256" key="6">
    <source>
        <dbReference type="SAM" id="MobiDB-lite"/>
    </source>
</evidence>
<dbReference type="EMBL" id="CP093345">
    <property type="protein sequence ID" value="WOG93191.1"/>
    <property type="molecule type" value="Genomic_DNA"/>
</dbReference>